<organism evidence="2 3">
    <name type="scientific">Roseateles violae</name>
    <dbReference type="NCBI Taxonomy" id="3058042"/>
    <lineage>
        <taxon>Bacteria</taxon>
        <taxon>Pseudomonadati</taxon>
        <taxon>Pseudomonadota</taxon>
        <taxon>Betaproteobacteria</taxon>
        <taxon>Burkholderiales</taxon>
        <taxon>Sphaerotilaceae</taxon>
        <taxon>Roseateles</taxon>
    </lineage>
</organism>
<dbReference type="RefSeq" id="WP_290357901.1">
    <property type="nucleotide sequence ID" value="NZ_JAUHHC010000001.1"/>
</dbReference>
<proteinExistence type="predicted"/>
<gene>
    <name evidence="2" type="ORF">QWJ38_04820</name>
</gene>
<comment type="caution">
    <text evidence="2">The sequence shown here is derived from an EMBL/GenBank/DDBJ whole genome shotgun (WGS) entry which is preliminary data.</text>
</comment>
<dbReference type="InterPro" id="IPR025870">
    <property type="entry name" value="Glyoxalase-like_dom"/>
</dbReference>
<feature type="domain" description="Glyoxalase-like" evidence="1">
    <location>
        <begin position="5"/>
        <end position="175"/>
    </location>
</feature>
<dbReference type="InterPro" id="IPR029068">
    <property type="entry name" value="Glyas_Bleomycin-R_OHBP_Dase"/>
</dbReference>
<reference evidence="2 3" key="1">
    <citation type="submission" date="2023-06" db="EMBL/GenBank/DDBJ databases">
        <title>Pelomonas sp. PFR6 16S ribosomal RNA gene Genome sequencing and assembly.</title>
        <authorList>
            <person name="Woo H."/>
        </authorList>
    </citation>
    <scope>NUCLEOTIDE SEQUENCE [LARGE SCALE GENOMIC DNA]</scope>
    <source>
        <strain evidence="2 3">PFR6</strain>
    </source>
</reference>
<evidence type="ECO:0000313" key="2">
    <source>
        <dbReference type="EMBL" id="MDN3919602.1"/>
    </source>
</evidence>
<dbReference type="SUPFAM" id="SSF54593">
    <property type="entry name" value="Glyoxalase/Bleomycin resistance protein/Dihydroxybiphenyl dioxygenase"/>
    <property type="match status" value="1"/>
</dbReference>
<name>A0ABT8DMH6_9BURK</name>
<evidence type="ECO:0000259" key="1">
    <source>
        <dbReference type="Pfam" id="PF13468"/>
    </source>
</evidence>
<dbReference type="Proteomes" id="UP001228044">
    <property type="component" value="Unassembled WGS sequence"/>
</dbReference>
<keyword evidence="3" id="KW-1185">Reference proteome</keyword>
<accession>A0ABT8DMH6</accession>
<sequence>MVMELDHLVVGAATLDEGIAWCERVLGVTPAPGGRHALMGTHNRLLNISAPAYPRTYLEIIAIDPEAPGPQGRARWFDLDQPALQAALRERGPGLIHWVSRVASLDASLAQWQGEGIDGGEPVAASRGSLSWRIALRPDGRRLRREGLPLLIEWGAAHPSDTLPACGVQLLSFEARDGLSARLATPGGELRLELLA</sequence>
<dbReference type="Gene3D" id="3.10.180.10">
    <property type="entry name" value="2,3-Dihydroxybiphenyl 1,2-Dioxygenase, domain 1"/>
    <property type="match status" value="1"/>
</dbReference>
<protein>
    <submittedName>
        <fullName evidence="2">VOC family protein</fullName>
    </submittedName>
</protein>
<dbReference type="Pfam" id="PF13468">
    <property type="entry name" value="Glyoxalase_3"/>
    <property type="match status" value="1"/>
</dbReference>
<evidence type="ECO:0000313" key="3">
    <source>
        <dbReference type="Proteomes" id="UP001228044"/>
    </source>
</evidence>
<dbReference type="EMBL" id="JAUHHC010000001">
    <property type="protein sequence ID" value="MDN3919602.1"/>
    <property type="molecule type" value="Genomic_DNA"/>
</dbReference>